<dbReference type="AlphaFoldDB" id="A0A1E7F0W3"/>
<feature type="compositionally biased region" description="Low complexity" evidence="1">
    <location>
        <begin position="115"/>
        <end position="126"/>
    </location>
</feature>
<sequence>MSSLSSPLLSTKQNSNSKSNSKGGVSKGAAASSSAVSSSPFATSCKTVIQIRSMPSLLLFISCLWMFVWTMYYSNLSVHYSLDASLPVPTAQQAALDSFENGVPAVTSNENGDVTSTSSQSTTKLTKTTTTTTTVIKDITIEERMKTLDNIPIFYNLFVNNQQDAPRVRKIVEEQFNKLLSVHHPIYINSIGTPLDLNDTGAILLGHHETAAEHVTLKALYDYCQQPEHVQKKVVYMHSKGSFTATQQNGKLRRFLTSGVLSEECATMPDETCNICSSRFSPVPHPHTSGNMWLARCDYIKNLIDPEQFEEAMDGLDYQGGHAFLACDGRGRYSAEHWVHSHPTVKPCDLYTDPKFTWNYDGIPVVKEFKRNLQLAPAPRFELKTYLKTNIRDCAGRGASVKFRIDEYKGLYNLAPTSDWWGYNFLQEKDDWWPHRDYGWVQLPEEARIQLIKLGYSHHLWETRHRPYQLYGKNWKELEDEQRNVLANVFTYDETTWNTEVKKEHRDRKRVQQAVNEEKPNTSFDRCEKRDGPNAVVPTPWYKKTEAEQRSGKTLREYVYEAPVKPAHKKRLLIIASVPRDEAHLVTLWSELECFTDHVDHIIVSAPTWAEPIVERVIELAHKYIPHFANNMVSIETKYFLNNRYDVGLWCDAYNSLNNGMNPGTYDEYGLINDSVFALRKFSGIFDNLEHQNVHMTSLAYSYTYKWNKGYGPEEFWVESVYRGFDNKGMDIFTEHSCVAEDHPFFCPEEDDQKSCIINNFEHDLAKEYPCDKVQGLYPADSPESLGTRFDWKRTWIKNTRYWRMLADDMGYPIAKANEPEQTGSWYQLRESKVAWKNDPMLKNCTKFFPFEEIFDGLNFKMAKPFHKRKWRNLPPDMQTLARDTLGFDEDKWDRAQDSPKLVGKSWNMLSLVKQKALIALECSKLHYSQNDCRVQNPLGPKDNEIISVSNKEDRDVMKE</sequence>
<feature type="compositionally biased region" description="Basic and acidic residues" evidence="1">
    <location>
        <begin position="516"/>
        <end position="530"/>
    </location>
</feature>
<feature type="region of interest" description="Disordered" evidence="1">
    <location>
        <begin position="1"/>
        <end position="31"/>
    </location>
</feature>
<organism evidence="2 3">
    <name type="scientific">Fragilariopsis cylindrus CCMP1102</name>
    <dbReference type="NCBI Taxonomy" id="635003"/>
    <lineage>
        <taxon>Eukaryota</taxon>
        <taxon>Sar</taxon>
        <taxon>Stramenopiles</taxon>
        <taxon>Ochrophyta</taxon>
        <taxon>Bacillariophyta</taxon>
        <taxon>Bacillariophyceae</taxon>
        <taxon>Bacillariophycidae</taxon>
        <taxon>Bacillariales</taxon>
        <taxon>Bacillariaceae</taxon>
        <taxon>Fragilariopsis</taxon>
    </lineage>
</organism>
<evidence type="ECO:0000313" key="2">
    <source>
        <dbReference type="EMBL" id="OEU11749.1"/>
    </source>
</evidence>
<feature type="compositionally biased region" description="Polar residues" evidence="1">
    <location>
        <begin position="1"/>
        <end position="13"/>
    </location>
</feature>
<accession>A0A1E7F0W3</accession>
<name>A0A1E7F0W3_9STRA</name>
<feature type="compositionally biased region" description="Basic and acidic residues" evidence="1">
    <location>
        <begin position="951"/>
        <end position="960"/>
    </location>
</feature>
<feature type="region of interest" description="Disordered" evidence="1">
    <location>
        <begin position="106"/>
        <end position="126"/>
    </location>
</feature>
<feature type="region of interest" description="Disordered" evidence="1">
    <location>
        <begin position="939"/>
        <end position="960"/>
    </location>
</feature>
<evidence type="ECO:0000256" key="1">
    <source>
        <dbReference type="SAM" id="MobiDB-lite"/>
    </source>
</evidence>
<dbReference type="Proteomes" id="UP000095751">
    <property type="component" value="Unassembled WGS sequence"/>
</dbReference>
<evidence type="ECO:0000313" key="3">
    <source>
        <dbReference type="Proteomes" id="UP000095751"/>
    </source>
</evidence>
<dbReference type="OrthoDB" id="48355at2759"/>
<dbReference type="InParanoid" id="A0A1E7F0W3"/>
<feature type="compositionally biased region" description="Low complexity" evidence="1">
    <location>
        <begin position="14"/>
        <end position="31"/>
    </location>
</feature>
<reference evidence="2 3" key="1">
    <citation type="submission" date="2016-09" db="EMBL/GenBank/DDBJ databases">
        <title>Extensive genetic diversity and differential bi-allelic expression allows diatom success in the polar Southern Ocean.</title>
        <authorList>
            <consortium name="DOE Joint Genome Institute"/>
            <person name="Mock T."/>
            <person name="Otillar R.P."/>
            <person name="Strauss J."/>
            <person name="Dupont C."/>
            <person name="Frickenhaus S."/>
            <person name="Maumus F."/>
            <person name="Mcmullan M."/>
            <person name="Sanges R."/>
            <person name="Schmutz J."/>
            <person name="Toseland A."/>
            <person name="Valas R."/>
            <person name="Veluchamy A."/>
            <person name="Ward B.J."/>
            <person name="Allen A."/>
            <person name="Barry K."/>
            <person name="Falciatore A."/>
            <person name="Ferrante M."/>
            <person name="Fortunato A.E."/>
            <person name="Gloeckner G."/>
            <person name="Gruber A."/>
            <person name="Hipkin R."/>
            <person name="Janech M."/>
            <person name="Kroth P."/>
            <person name="Leese F."/>
            <person name="Lindquist E."/>
            <person name="Lyon B.R."/>
            <person name="Martin J."/>
            <person name="Mayer C."/>
            <person name="Parker M."/>
            <person name="Quesneville H."/>
            <person name="Raymond J."/>
            <person name="Uhlig C."/>
            <person name="Valentin K.U."/>
            <person name="Worden A.Z."/>
            <person name="Armbrust E.V."/>
            <person name="Bowler C."/>
            <person name="Green B."/>
            <person name="Moulton V."/>
            <person name="Van Oosterhout C."/>
            <person name="Grigoriev I."/>
        </authorList>
    </citation>
    <scope>NUCLEOTIDE SEQUENCE [LARGE SCALE GENOMIC DNA]</scope>
    <source>
        <strain evidence="2 3">CCMP1102</strain>
    </source>
</reference>
<proteinExistence type="predicted"/>
<dbReference type="KEGG" id="fcy:FRACYDRAFT_244872"/>
<dbReference type="EMBL" id="KV784366">
    <property type="protein sequence ID" value="OEU11749.1"/>
    <property type="molecule type" value="Genomic_DNA"/>
</dbReference>
<feature type="region of interest" description="Disordered" evidence="1">
    <location>
        <begin position="510"/>
        <end position="530"/>
    </location>
</feature>
<protein>
    <submittedName>
        <fullName evidence="2">Uncharacterized protein</fullName>
    </submittedName>
</protein>
<keyword evidence="3" id="KW-1185">Reference proteome</keyword>
<gene>
    <name evidence="2" type="ORF">FRACYDRAFT_244872</name>
</gene>